<evidence type="ECO:0008006" key="7">
    <source>
        <dbReference type="Google" id="ProtNLM"/>
    </source>
</evidence>
<gene>
    <name evidence="5" type="ORF">A1O1_03007</name>
</gene>
<dbReference type="OrthoDB" id="5946976at2759"/>
<dbReference type="PANTHER" id="PTHR46825">
    <property type="entry name" value="D-ALANYL-D-ALANINE-CARBOXYPEPTIDASE/ENDOPEPTIDASE AMPH"/>
    <property type="match status" value="1"/>
</dbReference>
<dbReference type="GeneID" id="19157904"/>
<dbReference type="Gene3D" id="3.40.710.10">
    <property type="entry name" value="DD-peptidase/beta-lactamase superfamily"/>
    <property type="match status" value="1"/>
</dbReference>
<organism evidence="5 6">
    <name type="scientific">Capronia coronata CBS 617.96</name>
    <dbReference type="NCBI Taxonomy" id="1182541"/>
    <lineage>
        <taxon>Eukaryota</taxon>
        <taxon>Fungi</taxon>
        <taxon>Dikarya</taxon>
        <taxon>Ascomycota</taxon>
        <taxon>Pezizomycotina</taxon>
        <taxon>Eurotiomycetes</taxon>
        <taxon>Chaetothyriomycetidae</taxon>
        <taxon>Chaetothyriales</taxon>
        <taxon>Herpotrichiellaceae</taxon>
        <taxon>Capronia</taxon>
    </lineage>
</organism>
<accession>W9YZ91</accession>
<protein>
    <recommendedName>
        <fullName evidence="7">Beta-lactamase-related domain-containing protein</fullName>
    </recommendedName>
</protein>
<evidence type="ECO:0000256" key="2">
    <source>
        <dbReference type="SAM" id="MobiDB-lite"/>
    </source>
</evidence>
<evidence type="ECO:0000259" key="4">
    <source>
        <dbReference type="Pfam" id="PF11954"/>
    </source>
</evidence>
<comment type="caution">
    <text evidence="5">The sequence shown here is derived from an EMBL/GenBank/DDBJ whole genome shotgun (WGS) entry which is preliminary data.</text>
</comment>
<evidence type="ECO:0000259" key="3">
    <source>
        <dbReference type="Pfam" id="PF00144"/>
    </source>
</evidence>
<dbReference type="PANTHER" id="PTHR46825:SF9">
    <property type="entry name" value="BETA-LACTAMASE-RELATED DOMAIN-CONTAINING PROTEIN"/>
    <property type="match status" value="1"/>
</dbReference>
<feature type="region of interest" description="Disordered" evidence="2">
    <location>
        <begin position="1"/>
        <end position="36"/>
    </location>
</feature>
<dbReference type="InterPro" id="IPR001466">
    <property type="entry name" value="Beta-lactam-related"/>
</dbReference>
<evidence type="ECO:0000313" key="5">
    <source>
        <dbReference type="EMBL" id="EXJ94611.1"/>
    </source>
</evidence>
<dbReference type="SUPFAM" id="SSF56601">
    <property type="entry name" value="beta-lactamase/transpeptidase-like"/>
    <property type="match status" value="1"/>
</dbReference>
<proteinExistence type="inferred from homology"/>
<dbReference type="eggNOG" id="ENOG502S0EY">
    <property type="taxonomic scope" value="Eukaryota"/>
</dbReference>
<dbReference type="EMBL" id="AMWN01000002">
    <property type="protein sequence ID" value="EXJ94611.1"/>
    <property type="molecule type" value="Genomic_DNA"/>
</dbReference>
<name>W9YZ91_9EURO</name>
<feature type="domain" description="Beta-lactamase-related" evidence="3">
    <location>
        <begin position="44"/>
        <end position="377"/>
    </location>
</feature>
<feature type="domain" description="Peptidase S12 Pab87-related C-terminal" evidence="4">
    <location>
        <begin position="426"/>
        <end position="532"/>
    </location>
</feature>
<sequence length="537" mass="59768">MAPPGESSQVIEDMSVPSSHKPSVNGHHEEKPAVVKKSPLNSSFENIVRDTLEKWHIQGMSVAVIEGEDIWTEGYGFATLPDVPVRASTLFHTGSTTKSFLAAAVSLVVHDNDKYGHVQWDTPISELIREDFVLEDEYATSRVTIEDALSHRTGMPGHTLTFGGDTLKESVRSLRHLYLNKAIRTTWQYCNLMYMAVSHMMEVVTRTWLGDFLREKIWEPLGMKQTFFRLSDAEKYLEQGQEQDCNLAIGYSWDEQSAAARPVPLWRDAVVSGAGAIISNVVDYAKYVRSMIHQSGPLPKQAYLDLATPRSIMPPFDPHFRQPLLYSLGWINGIYHGESVVTHGGGLDGFSSVMMYLPDREFGVVIFANGQTRGTEVPAWFLIDNLLGVPEEERLDLFEWNAKALAEAKRQIADAPGRLYPSAPNPPLPLSLPLSEYSGTYSHPAYRPFVITPSTGPQSALRAVAEGLVKVVLNLRHVTGEYFVANLILFTHGTEPVAALKAQFQLDVQGRVNEFGAELDFLSGGGKMIWFKRCDKA</sequence>
<feature type="compositionally biased region" description="Polar residues" evidence="2">
    <location>
        <begin position="1"/>
        <end position="22"/>
    </location>
</feature>
<dbReference type="STRING" id="1182541.W9YZ91"/>
<dbReference type="HOGENOM" id="CLU_020027_14_1_1"/>
<dbReference type="InterPro" id="IPR012338">
    <property type="entry name" value="Beta-lactam/transpept-like"/>
</dbReference>
<dbReference type="Pfam" id="PF11954">
    <property type="entry name" value="DUF3471"/>
    <property type="match status" value="1"/>
</dbReference>
<evidence type="ECO:0000256" key="1">
    <source>
        <dbReference type="ARBA" id="ARBA00038215"/>
    </source>
</evidence>
<reference evidence="5 6" key="1">
    <citation type="submission" date="2013-03" db="EMBL/GenBank/DDBJ databases">
        <title>The Genome Sequence of Capronia coronata CBS 617.96.</title>
        <authorList>
            <consortium name="The Broad Institute Genomics Platform"/>
            <person name="Cuomo C."/>
            <person name="de Hoog S."/>
            <person name="Gorbushina A."/>
            <person name="Walker B."/>
            <person name="Young S.K."/>
            <person name="Zeng Q."/>
            <person name="Gargeya S."/>
            <person name="Fitzgerald M."/>
            <person name="Haas B."/>
            <person name="Abouelleil A."/>
            <person name="Allen A.W."/>
            <person name="Alvarado L."/>
            <person name="Arachchi H.M."/>
            <person name="Berlin A.M."/>
            <person name="Chapman S.B."/>
            <person name="Gainer-Dewar J."/>
            <person name="Goldberg J."/>
            <person name="Griggs A."/>
            <person name="Gujja S."/>
            <person name="Hansen M."/>
            <person name="Howarth C."/>
            <person name="Imamovic A."/>
            <person name="Ireland A."/>
            <person name="Larimer J."/>
            <person name="McCowan C."/>
            <person name="Murphy C."/>
            <person name="Pearson M."/>
            <person name="Poon T.W."/>
            <person name="Priest M."/>
            <person name="Roberts A."/>
            <person name="Saif S."/>
            <person name="Shea T."/>
            <person name="Sisk P."/>
            <person name="Sykes S."/>
            <person name="Wortman J."/>
            <person name="Nusbaum C."/>
            <person name="Birren B."/>
        </authorList>
    </citation>
    <scope>NUCLEOTIDE SEQUENCE [LARGE SCALE GENOMIC DNA]</scope>
    <source>
        <strain evidence="5 6">CBS 617.96</strain>
    </source>
</reference>
<comment type="similarity">
    <text evidence="1">Belongs to the peptidase S12 family.</text>
</comment>
<dbReference type="RefSeq" id="XP_007722105.1">
    <property type="nucleotide sequence ID" value="XM_007723915.1"/>
</dbReference>
<dbReference type="AlphaFoldDB" id="W9YZ91"/>
<evidence type="ECO:0000313" key="6">
    <source>
        <dbReference type="Proteomes" id="UP000019484"/>
    </source>
</evidence>
<dbReference type="Proteomes" id="UP000019484">
    <property type="component" value="Unassembled WGS sequence"/>
</dbReference>
<dbReference type="InterPro" id="IPR021860">
    <property type="entry name" value="Peptidase_S12_Pab87-rel_C"/>
</dbReference>
<dbReference type="Pfam" id="PF00144">
    <property type="entry name" value="Beta-lactamase"/>
    <property type="match status" value="1"/>
</dbReference>
<dbReference type="InterPro" id="IPR050491">
    <property type="entry name" value="AmpC-like"/>
</dbReference>
<keyword evidence="6" id="KW-1185">Reference proteome</keyword>